<keyword evidence="6" id="KW-1185">Reference proteome</keyword>
<evidence type="ECO:0000256" key="2">
    <source>
        <dbReference type="ARBA" id="ARBA00023157"/>
    </source>
</evidence>
<gene>
    <name evidence="5" type="ORF">KIW84_076366</name>
</gene>
<feature type="signal peptide" evidence="3">
    <location>
        <begin position="1"/>
        <end position="28"/>
    </location>
</feature>
<dbReference type="Pfam" id="PF16720">
    <property type="entry name" value="Albumin_I_a"/>
    <property type="match status" value="1"/>
</dbReference>
<reference evidence="5 6" key="1">
    <citation type="journal article" date="2022" name="Nat. Genet.">
        <title>Improved pea reference genome and pan-genome highlight genomic features and evolutionary characteristics.</title>
        <authorList>
            <person name="Yang T."/>
            <person name="Liu R."/>
            <person name="Luo Y."/>
            <person name="Hu S."/>
            <person name="Wang D."/>
            <person name="Wang C."/>
            <person name="Pandey M.K."/>
            <person name="Ge S."/>
            <person name="Xu Q."/>
            <person name="Li N."/>
            <person name="Li G."/>
            <person name="Huang Y."/>
            <person name="Saxena R.K."/>
            <person name="Ji Y."/>
            <person name="Li M."/>
            <person name="Yan X."/>
            <person name="He Y."/>
            <person name="Liu Y."/>
            <person name="Wang X."/>
            <person name="Xiang C."/>
            <person name="Varshney R.K."/>
            <person name="Ding H."/>
            <person name="Gao S."/>
            <person name="Zong X."/>
        </authorList>
    </citation>
    <scope>NUCLEOTIDE SEQUENCE [LARGE SCALE GENOMIC DNA]</scope>
    <source>
        <strain evidence="5 6">cv. Zhongwan 6</strain>
    </source>
</reference>
<sequence length="126" mass="13927">MAYAKLSLLPFFLVATLLMMFPMKKVEANLCEKFACSRSDPVCNDGCHCILSKGAEGGVCVRNKHVAKKVEEHPDLCESHADCTRKGSGSFCARYPNSELKYGWCFDTNSDAEVSFKNAFTLNSLT</sequence>
<accession>A0A9D5A138</accession>
<dbReference type="EMBL" id="JAMSHJ010000007">
    <property type="protein sequence ID" value="KAI5391524.1"/>
    <property type="molecule type" value="Genomic_DNA"/>
</dbReference>
<dbReference type="OrthoDB" id="1432817at2759"/>
<evidence type="ECO:0000256" key="3">
    <source>
        <dbReference type="SAM" id="SignalP"/>
    </source>
</evidence>
<evidence type="ECO:0000256" key="1">
    <source>
        <dbReference type="ARBA" id="ARBA00022854"/>
    </source>
</evidence>
<dbReference type="Proteomes" id="UP001058974">
    <property type="component" value="Chromosome 7"/>
</dbReference>
<organism evidence="5 6">
    <name type="scientific">Pisum sativum</name>
    <name type="common">Garden pea</name>
    <name type="synonym">Lathyrus oleraceus</name>
    <dbReference type="NCBI Taxonomy" id="3888"/>
    <lineage>
        <taxon>Eukaryota</taxon>
        <taxon>Viridiplantae</taxon>
        <taxon>Streptophyta</taxon>
        <taxon>Embryophyta</taxon>
        <taxon>Tracheophyta</taxon>
        <taxon>Spermatophyta</taxon>
        <taxon>Magnoliopsida</taxon>
        <taxon>eudicotyledons</taxon>
        <taxon>Gunneridae</taxon>
        <taxon>Pentapetalae</taxon>
        <taxon>rosids</taxon>
        <taxon>fabids</taxon>
        <taxon>Fabales</taxon>
        <taxon>Fabaceae</taxon>
        <taxon>Papilionoideae</taxon>
        <taxon>50 kb inversion clade</taxon>
        <taxon>NPAAA clade</taxon>
        <taxon>Hologalegina</taxon>
        <taxon>IRL clade</taxon>
        <taxon>Fabeae</taxon>
        <taxon>Lathyrus</taxon>
    </lineage>
</organism>
<keyword evidence="2" id="KW-1015">Disulfide bond</keyword>
<protein>
    <recommendedName>
        <fullName evidence="4">Albumin I chain a domain-containing protein</fullName>
    </recommendedName>
</protein>
<dbReference type="Gramene" id="Psat07G0636600-T1">
    <property type="protein sequence ID" value="KAI5391524.1"/>
    <property type="gene ID" value="KIW84_076366"/>
</dbReference>
<evidence type="ECO:0000313" key="6">
    <source>
        <dbReference type="Proteomes" id="UP001058974"/>
    </source>
</evidence>
<comment type="caution">
    <text evidence="5">The sequence shown here is derived from an EMBL/GenBank/DDBJ whole genome shotgun (WGS) entry which is preliminary data.</text>
</comment>
<dbReference type="InterPro" id="IPR032000">
    <property type="entry name" value="Albumin_I_a"/>
</dbReference>
<feature type="domain" description="Albumin I chain a" evidence="4">
    <location>
        <begin position="72"/>
        <end position="113"/>
    </location>
</feature>
<keyword evidence="3" id="KW-0732">Signal</keyword>
<dbReference type="AlphaFoldDB" id="A0A9D5A138"/>
<proteinExistence type="predicted"/>
<keyword evidence="1" id="KW-0960">Knottin</keyword>
<feature type="chain" id="PRO_5039524414" description="Albumin I chain a domain-containing protein" evidence="3">
    <location>
        <begin position="29"/>
        <end position="126"/>
    </location>
</feature>
<name>A0A9D5A138_PEA</name>
<evidence type="ECO:0000259" key="4">
    <source>
        <dbReference type="Pfam" id="PF16720"/>
    </source>
</evidence>
<evidence type="ECO:0000313" key="5">
    <source>
        <dbReference type="EMBL" id="KAI5391524.1"/>
    </source>
</evidence>